<dbReference type="InterPro" id="IPR036291">
    <property type="entry name" value="NAD(P)-bd_dom_sf"/>
</dbReference>
<dbReference type="GO" id="GO:0016491">
    <property type="term" value="F:oxidoreductase activity"/>
    <property type="evidence" value="ECO:0007669"/>
    <property type="project" value="UniProtKB-KW"/>
</dbReference>
<dbReference type="Pfam" id="PF13561">
    <property type="entry name" value="adh_short_C2"/>
    <property type="match status" value="1"/>
</dbReference>
<protein>
    <submittedName>
        <fullName evidence="4">3-hydroxybutyrate dehydrogenase type 2</fullName>
    </submittedName>
</protein>
<dbReference type="Proteomes" id="UP000039660">
    <property type="component" value="Unassembled WGS sequence"/>
</dbReference>
<dbReference type="EMBL" id="CCRK01000022">
    <property type="protein sequence ID" value="CDZ54563.1"/>
    <property type="molecule type" value="Genomic_DNA"/>
</dbReference>
<keyword evidence="3" id="KW-0520">NAD</keyword>
<evidence type="ECO:0000313" key="5">
    <source>
        <dbReference type="Proteomes" id="UP000039660"/>
    </source>
</evidence>
<dbReference type="PANTHER" id="PTHR43477">
    <property type="entry name" value="DIHYDROANTICAPSIN 7-DEHYDROGENASE"/>
    <property type="match status" value="1"/>
</dbReference>
<dbReference type="PRINTS" id="PR00081">
    <property type="entry name" value="GDHRDH"/>
</dbReference>
<dbReference type="PRINTS" id="PR00080">
    <property type="entry name" value="SDRFAMILY"/>
</dbReference>
<evidence type="ECO:0000256" key="2">
    <source>
        <dbReference type="ARBA" id="ARBA00023002"/>
    </source>
</evidence>
<evidence type="ECO:0000313" key="4">
    <source>
        <dbReference type="EMBL" id="CDZ54563.1"/>
    </source>
</evidence>
<dbReference type="PANTHER" id="PTHR43477:SF4">
    <property type="entry name" value="DEHYDROGENASE_REDUCTASE SDR FAMILY MEMBER 6"/>
    <property type="match status" value="1"/>
</dbReference>
<dbReference type="RefSeq" id="WP_046638291.1">
    <property type="nucleotide sequence ID" value="NZ_CCRK01000022.1"/>
</dbReference>
<name>A0A0T7H550_NEOGA</name>
<reference evidence="4 5" key="1">
    <citation type="submission" date="2014-08" db="EMBL/GenBank/DDBJ databases">
        <authorList>
            <person name="Chen Y.-H."/>
        </authorList>
    </citation>
    <scope>NUCLEOTIDE SEQUENCE [LARGE SCALE GENOMIC DNA]</scope>
</reference>
<dbReference type="AlphaFoldDB" id="A0A0T7H550"/>
<keyword evidence="2" id="KW-0560">Oxidoreductase</keyword>
<dbReference type="FunFam" id="3.40.50.720:FF:000084">
    <property type="entry name" value="Short-chain dehydrogenase reductase"/>
    <property type="match status" value="1"/>
</dbReference>
<accession>A0A0T7H550</accession>
<evidence type="ECO:0000256" key="3">
    <source>
        <dbReference type="ARBA" id="ARBA00023027"/>
    </source>
</evidence>
<proteinExistence type="inferred from homology"/>
<comment type="similarity">
    <text evidence="1">Belongs to the short-chain dehydrogenases/reductases (SDR) family.</text>
</comment>
<dbReference type="Gene3D" id="3.40.50.720">
    <property type="entry name" value="NAD(P)-binding Rossmann-like Domain"/>
    <property type="match status" value="1"/>
</dbReference>
<dbReference type="PROSITE" id="PS00061">
    <property type="entry name" value="ADH_SHORT"/>
    <property type="match status" value="1"/>
</dbReference>
<dbReference type="InterPro" id="IPR002347">
    <property type="entry name" value="SDR_fam"/>
</dbReference>
<sequence length="244" mass="25556">MTIRLDGKTAFVTAAGQGIGRAAALAFAEAGATVHATDIDEGLLAALPKLDNLRTARLDVLDNAAIVACVERIGTVDILFNCAGFVHGGSILEMKDSDFDFALDLNVRAMIRTIRAVLPGMLAKKDGAIINMSSVASSIKGVPNRFAYGVTKAAVIGLTKSVAADYVTDGIRCNAICPGTVESPSLQDRMRAQGNYDDARAAFIARQPMGRLGTPEEIAELALYLAGATYTSGQAYAIDGGWTI</sequence>
<dbReference type="InterPro" id="IPR020904">
    <property type="entry name" value="Sc_DH/Rdtase_CS"/>
</dbReference>
<dbReference type="SUPFAM" id="SSF51735">
    <property type="entry name" value="NAD(P)-binding Rossmann-fold domains"/>
    <property type="match status" value="1"/>
</dbReference>
<dbReference type="InterPro" id="IPR051122">
    <property type="entry name" value="SDR_DHRS6-like"/>
</dbReference>
<organism evidence="4 5">
    <name type="scientific">Neorhizobium galegae bv. officinalis</name>
    <dbReference type="NCBI Taxonomy" id="323656"/>
    <lineage>
        <taxon>Bacteria</taxon>
        <taxon>Pseudomonadati</taxon>
        <taxon>Pseudomonadota</taxon>
        <taxon>Alphaproteobacteria</taxon>
        <taxon>Hyphomicrobiales</taxon>
        <taxon>Rhizobiaceae</taxon>
        <taxon>Rhizobium/Agrobacterium group</taxon>
        <taxon>Neorhizobium</taxon>
    </lineage>
</organism>
<gene>
    <name evidence="4" type="ORF">NGAL_HAMBI1189_55740</name>
</gene>
<evidence type="ECO:0000256" key="1">
    <source>
        <dbReference type="ARBA" id="ARBA00006484"/>
    </source>
</evidence>